<dbReference type="GO" id="GO:0003746">
    <property type="term" value="F:translation elongation factor activity"/>
    <property type="evidence" value="ECO:0007669"/>
    <property type="project" value="UniProtKB-KW"/>
</dbReference>
<dbReference type="GO" id="GO:0043022">
    <property type="term" value="F:ribosome binding"/>
    <property type="evidence" value="ECO:0007669"/>
    <property type="project" value="TreeGrafter"/>
</dbReference>
<dbReference type="GO" id="GO:0005829">
    <property type="term" value="C:cytosol"/>
    <property type="evidence" value="ECO:0007669"/>
    <property type="project" value="TreeGrafter"/>
</dbReference>
<dbReference type="PANTHER" id="PTHR42908">
    <property type="entry name" value="TRANSLATION ELONGATION FACTOR-RELATED"/>
    <property type="match status" value="1"/>
</dbReference>
<keyword evidence="1" id="KW-0963">Cytoplasm</keyword>
<proteinExistence type="predicted"/>
<keyword evidence="2" id="KW-0251">Elongation factor</keyword>
<evidence type="ECO:0000256" key="3">
    <source>
        <dbReference type="ARBA" id="ARBA00022917"/>
    </source>
</evidence>
<dbReference type="STRING" id="947166.A0A1D1VRQ7"/>
<dbReference type="Proteomes" id="UP000186922">
    <property type="component" value="Unassembled WGS sequence"/>
</dbReference>
<evidence type="ECO:0000256" key="2">
    <source>
        <dbReference type="ARBA" id="ARBA00022768"/>
    </source>
</evidence>
<comment type="caution">
    <text evidence="4">The sequence shown here is derived from an EMBL/GenBank/DDBJ whole genome shotgun (WGS) entry which is preliminary data.</text>
</comment>
<evidence type="ECO:0000256" key="1">
    <source>
        <dbReference type="ARBA" id="ARBA00022490"/>
    </source>
</evidence>
<reference evidence="4 5" key="1">
    <citation type="journal article" date="2016" name="Nat. Commun.">
        <title>Extremotolerant tardigrade genome and improved radiotolerance of human cultured cells by tardigrade-unique protein.</title>
        <authorList>
            <person name="Hashimoto T."/>
            <person name="Horikawa D.D."/>
            <person name="Saito Y."/>
            <person name="Kuwahara H."/>
            <person name="Kozuka-Hata H."/>
            <person name="Shin-I T."/>
            <person name="Minakuchi Y."/>
            <person name="Ohishi K."/>
            <person name="Motoyama A."/>
            <person name="Aizu T."/>
            <person name="Enomoto A."/>
            <person name="Kondo K."/>
            <person name="Tanaka S."/>
            <person name="Hara Y."/>
            <person name="Koshikawa S."/>
            <person name="Sagara H."/>
            <person name="Miura T."/>
            <person name="Yokobori S."/>
            <person name="Miyagawa K."/>
            <person name="Suzuki Y."/>
            <person name="Kubo T."/>
            <person name="Oyama M."/>
            <person name="Kohara Y."/>
            <person name="Fujiyama A."/>
            <person name="Arakawa K."/>
            <person name="Katayama T."/>
            <person name="Toyoda A."/>
            <person name="Kunieda T."/>
        </authorList>
    </citation>
    <scope>NUCLEOTIDE SEQUENCE [LARGE SCALE GENOMIC DNA]</scope>
    <source>
        <strain evidence="4 5">YOKOZUNA-1</strain>
    </source>
</reference>
<keyword evidence="5" id="KW-1185">Reference proteome</keyword>
<dbReference type="Gene3D" id="3.40.50.300">
    <property type="entry name" value="P-loop containing nucleotide triphosphate hydrolases"/>
    <property type="match status" value="1"/>
</dbReference>
<evidence type="ECO:0000313" key="4">
    <source>
        <dbReference type="EMBL" id="GAV04252.1"/>
    </source>
</evidence>
<dbReference type="AlphaFoldDB" id="A0A1D1VRQ7"/>
<organism evidence="4 5">
    <name type="scientific">Ramazzottius varieornatus</name>
    <name type="common">Water bear</name>
    <name type="synonym">Tardigrade</name>
    <dbReference type="NCBI Taxonomy" id="947166"/>
    <lineage>
        <taxon>Eukaryota</taxon>
        <taxon>Metazoa</taxon>
        <taxon>Ecdysozoa</taxon>
        <taxon>Tardigrada</taxon>
        <taxon>Eutardigrada</taxon>
        <taxon>Parachela</taxon>
        <taxon>Hypsibioidea</taxon>
        <taxon>Ramazzottiidae</taxon>
        <taxon>Ramazzottius</taxon>
    </lineage>
</organism>
<protein>
    <submittedName>
        <fullName evidence="4">Uncharacterized protein</fullName>
    </submittedName>
</protein>
<sequence>MKRPEIFLSTCWTLRVSSTVLMTSILPAKSQLPFVSLTELSLSSMPSAVCAGKPRLLRQAIAERIKPILFINRIDRAVLELKLPQEDLYQIFVRISESTNLIATRSNELGPMDDTMIDPLKGNCGFGSGLTAGLSP</sequence>
<dbReference type="PANTHER" id="PTHR42908:SF10">
    <property type="entry name" value="EUKARYOTIC TRANSLATION ELONGATION FACTOR 2"/>
    <property type="match status" value="1"/>
</dbReference>
<gene>
    <name evidence="4" type="primary">RvY_14560</name>
    <name evidence="4" type="synonym">RvY_14560.1</name>
    <name evidence="4" type="ORF">RvY_14560-1</name>
</gene>
<name>A0A1D1VRQ7_RAMVA</name>
<accession>A0A1D1VRQ7</accession>
<dbReference type="SUPFAM" id="SSF52540">
    <property type="entry name" value="P-loop containing nucleoside triphosphate hydrolases"/>
    <property type="match status" value="1"/>
</dbReference>
<dbReference type="OrthoDB" id="364892at2759"/>
<evidence type="ECO:0000313" key="5">
    <source>
        <dbReference type="Proteomes" id="UP000186922"/>
    </source>
</evidence>
<dbReference type="GO" id="GO:0003924">
    <property type="term" value="F:GTPase activity"/>
    <property type="evidence" value="ECO:0007669"/>
    <property type="project" value="TreeGrafter"/>
</dbReference>
<dbReference type="GO" id="GO:1990904">
    <property type="term" value="C:ribonucleoprotein complex"/>
    <property type="evidence" value="ECO:0007669"/>
    <property type="project" value="TreeGrafter"/>
</dbReference>
<dbReference type="EMBL" id="BDGG01000010">
    <property type="protein sequence ID" value="GAV04252.1"/>
    <property type="molecule type" value="Genomic_DNA"/>
</dbReference>
<keyword evidence="3" id="KW-0648">Protein biosynthesis</keyword>
<dbReference type="InterPro" id="IPR027417">
    <property type="entry name" value="P-loop_NTPase"/>
</dbReference>